<dbReference type="SMART" id="SM00710">
    <property type="entry name" value="PbH1"/>
    <property type="match status" value="8"/>
</dbReference>
<keyword evidence="3" id="KW-1185">Reference proteome</keyword>
<dbReference type="InterPro" id="IPR006626">
    <property type="entry name" value="PbH1"/>
</dbReference>
<dbReference type="SUPFAM" id="SSF51126">
    <property type="entry name" value="Pectin lyase-like"/>
    <property type="match status" value="1"/>
</dbReference>
<reference evidence="2 3" key="1">
    <citation type="journal article" date="2022" name="bioRxiv">
        <title>Genomics of Preaxostyla Flagellates Illuminates Evolutionary Transitions and the Path Towards Mitochondrial Loss.</title>
        <authorList>
            <person name="Novak L.V.F."/>
            <person name="Treitli S.C."/>
            <person name="Pyrih J."/>
            <person name="Halakuc P."/>
            <person name="Pipaliya S.V."/>
            <person name="Vacek V."/>
            <person name="Brzon O."/>
            <person name="Soukal P."/>
            <person name="Eme L."/>
            <person name="Dacks J.B."/>
            <person name="Karnkowska A."/>
            <person name="Elias M."/>
            <person name="Hampl V."/>
        </authorList>
    </citation>
    <scope>NUCLEOTIDE SEQUENCE [LARGE SCALE GENOMIC DNA]</scope>
    <source>
        <strain evidence="2">NAU3</strain>
        <tissue evidence="2">Gut</tissue>
    </source>
</reference>
<evidence type="ECO:0000313" key="3">
    <source>
        <dbReference type="Proteomes" id="UP001281761"/>
    </source>
</evidence>
<dbReference type="Proteomes" id="UP001281761">
    <property type="component" value="Unassembled WGS sequence"/>
</dbReference>
<name>A0ABQ9YEA3_9EUKA</name>
<feature type="compositionally biased region" description="Polar residues" evidence="1">
    <location>
        <begin position="1"/>
        <end position="11"/>
    </location>
</feature>
<protein>
    <submittedName>
        <fullName evidence="2">Uncharacterized protein</fullName>
    </submittedName>
</protein>
<feature type="region of interest" description="Disordered" evidence="1">
    <location>
        <begin position="1"/>
        <end position="31"/>
    </location>
</feature>
<dbReference type="EMBL" id="JARBJD010000013">
    <property type="protein sequence ID" value="KAK2962018.1"/>
    <property type="molecule type" value="Genomic_DNA"/>
</dbReference>
<comment type="caution">
    <text evidence="2">The sequence shown here is derived from an EMBL/GenBank/DDBJ whole genome shotgun (WGS) entry which is preliminary data.</text>
</comment>
<evidence type="ECO:0000313" key="2">
    <source>
        <dbReference type="EMBL" id="KAK2962018.1"/>
    </source>
</evidence>
<proteinExistence type="predicted"/>
<dbReference type="InterPro" id="IPR011050">
    <property type="entry name" value="Pectin_lyase_fold/virulence"/>
</dbReference>
<accession>A0ABQ9YEA3</accession>
<sequence>MDSISTHNSYKTGPIPPDLASPYSQSSQQHHRNLNSVVSNELSIARQAPSPPSLSLDGVYEVSEMLLSNTEMTLIGSSSCHFIANDASANSPHLFRLTNTTLSLRSIKFDLAKDLSYTSNVEKTAQTHQPSIASLAGSTLSTDNCSFVFVGGESLFVLSSPTTATAETANHLTIKNCRLDLIAQTITPLCTVQDSIQPLSSHSVAFVGNTLSSLQVHSNTGFLFANANEHSPQISSTISDAFLANISRTDATSLPRVSPMTIAERVVKSQIEDALDIFDGSLFAPLESQHAFSCINTSFTQCINADTHQHNPSNYTFVGQTYDPSLDSDRFKLPNLTSPILFIACTLTTVDPTANSLFLNLQNNEDDVTIRSCSFTANTTSSFYARFLWVSPLPGTFATLTIDDLTCLYGVANEAVNEHTIIFVLSSMNVILTGSTFTSPTDRSNTRAISLSSGTYVVHVFGCVFSNVNVKGNGGIITQSSGGDLNVADCLFENNKVSGVGGCVSVHRQCLSFFQTIFKQNSATRGGAIAGWSLTTGLLEDCHFEGNTATEGQHYSGNDIFTDSGGPILNALLVIGCTSTSSAPKISYYSSALVNGVYPQAEILLPDPSTKTDYEHKLSVAADGSGSTCSEAVPCQTVADALLTFSTTGRNRVLIGTGTFSDATRTVSGSVELVGNGWVRDSSFFTTVVSGGMKVGSGGNVTLRSMTLLPSTATTIVVGMSEEGVLRLSFIRIDEISSHSSSLISISKGTTTLFRCWFDKVNLTSSAFVSVSGSASLHVLGTYFMLITRTNGEGASCIDSESSGRIDFDSSDFGNCSSSGVAGALNLKGTTTSAYLKFVKVYFFYNKAKMDSTTTNGTVLKAHDMVVEGFSSNRISTTTVSSFSPQISYLRLGVPTRLSPLADYGFAANGISFPLAGKYFQGVPLVQFSSIKEMIEQTYKHCSSINPLLNGLTVPLHPLLAEDVQVRWRSPIVVASTSSETLVTVGKNAVLQFVDRIFIFNAIPSVTPFVVRDSTGTFVFSKELIEMNCTVTPLTIPLFSLSAGTVTLSEVTLPILSFADCAMIEGTGGTIKLEQTTFPQITSTGNGSVVHATSTIVTIDGSKFEGCQSKNGGAIWFEATGTNYLQVIHPTTSTYSTTFENCEAAERGGAICVEGSSSISNPISFFTDKINHARFSGNKATVSGNDVFVGKSVFGSKTISEIGSFGGGSLSDWFHVVIEDLGKTEEEKVDIGLLIPLPTVSVNGSVKELTTGMSGTNSEECKWTSTFCATLGYAMNSLRSKQDGKYIEMKTQFVWNMTYTEQPMNVSDQNVKLTGTTASDQTKCNTTRTIVEMDSKSTAGSALFTIENNAVFSVSNMDLKIREGHGLFVVASTGDSLRIENCGMIASSGSTLSESVICVNGGSLELVSSLLNTTELPSCSLSEALISVNSATANVVLDTVSICGFSFSSSSLVHLATETSMTVKHVTFERCIPSLGTGHLVLVEGTNLQTQISPPSWEGTFSETTPMESLWGKDSTLSSSLEWNEASLLFYLFRPVGKIVAGGTGNKASTHPFCGSKQLICSTLESAHTSLRDGLNTVWIESDISLISKLEVVTSATLTSSTSTKRVVSLTKSGMVEVDGNGITVTMKLLIVCFDSSSISPTLFAVKCGTLDVDECVIGGSSSENALVLSSFVTSLISVGQAGIVDLGSSKISNVVFGHSSEGSAVVVENGGSLVVDSSDGEMKKFKPEIPEIGFFSLEERKKLAGSVNGVVESILYEWYERESGVIHVRREGVDAVKGGHACLPQQTLSFCLTQLVSGGKIVIDSSFSLAEALEQPNSEITISANTQKNEEVGVEVEVVELGSFSISQGHLTVSSVSFSTVVKAGPFMRVSNAGSLSIASCSFSGFWSASSGSVVSASLGEANTLSITSSQFSNCKSDLSGGVIHLLLSSATESSQIEMKGTFSECSCGNGMKGDWVFVEGTNLENQISPANWEGTFSEATPMESLWGKDSTLSSSSEWDEASLLFYLFRPVGKIVAGGTGNKASTHPFCGSKQLICSTLESAHTSLRDGLNTVWIESDISLISKLEVVTSATLTSSTSTKRVVSLTKSGMVEVDGNGITVTMKLLIVCFDSSSISPTLFAVKCGTLDVDECVIGGSSSENALVLSSFVTSLISVGQAGIVDLGSSKISNVVFGHSSEGSAVVVENGGSLVVDSSDGEMKKFKPEIPEIGFFSLEERKKLAGSVNGVVESILYEWYERESGVIHVRREGVDAVKGGHACLPQQTLSFCLTQLVSGGKIVIDSSFSLAEALEQPNSEITISANTQKNEEVGVEVEVVELGSFSISQGHLTVSSVSFSTVVKAGPFMRVSNAGSLSIASCSFSGFWSASSGSVVSASLGEANTLSITSSQFSNCKSDLCGGVIHLLLSSATESSQIEMKGTFSEFGKIVAGGTGNKASTHPFCGSKQLICSTLESAHTSLRDGLNTVWIESDISLISKLEVVTSATLTSSTSTKRVVSLTKSGMVEVDGNGITVTMKLLIVCFDSSSISPTLFAVKCGTLDVDECVIGGSSSENALVLSSFVTSLISVGQAGIVDLGSSKISNVVFGHSSEGSAVVVENGGSLVVDSSECVSSIRSNGTGSHLLMIGDTFASIAGSGEMKKFKPEIPEIGFFSLEERKKLAGSVNGVVESILYEWYERESGVIHVRREGVDAVKGGHACLPQQTLSFCLTQLVSGGKIVIDSSFSLAEALEQPNSEITISANTQKNEEVGVEVEVVELGSFSISQGHLTVSSVSFSTVVKAGPFMRVSNAGSLSIASCSFSGFWSASSGSVVSASLGEANTLSITSSQFSNCKSDLCGGVIHLLLSSATESSQIVMKGTFSECSCGNGMKGDWVFVEGTNLENQIDTQSWSGHPTLFGDVNENRMWGSDSSDSSPIFSSSTLLVYLVETTLDEVFVSSLGKDVKGCGFARLPCKTISSSTSHLLNTTTSQVTLQTASTLTGEVVNSWNHLIVCGDEQTSIDVLVSLSGHFSVPIHELSLSFIRFDTNEGCFATSLISLSGSGSLSVDSCSFRSFHSSSSGSIVCGTVSSSSFLSLTESSFSSCKSDGDGGVIWVRCEESVGSSSLVVNCSFDSSCGCGSGCRGEWVFVEGFGFEDLISASNWERTSSSLSSPTHDSLLFGVDQNETESSSFHSLSLLYYLTEFRASTIFVGSNGRDSNGCGHSERLCKRLERGHAHLKGMASLELFVIETVSLTSVVTFAPNNLVITSQIGRGTVNVEGEGSFPRWRSDRDSHSDGEPALLRSGCCDMLDAVHHWSWPTDSDLVFVREVGCV</sequence>
<gene>
    <name evidence="2" type="ORF">BLNAU_3074</name>
</gene>
<organism evidence="2 3">
    <name type="scientific">Blattamonas nauphoetae</name>
    <dbReference type="NCBI Taxonomy" id="2049346"/>
    <lineage>
        <taxon>Eukaryota</taxon>
        <taxon>Metamonada</taxon>
        <taxon>Preaxostyla</taxon>
        <taxon>Oxymonadida</taxon>
        <taxon>Blattamonas</taxon>
    </lineage>
</organism>
<evidence type="ECO:0000256" key="1">
    <source>
        <dbReference type="SAM" id="MobiDB-lite"/>
    </source>
</evidence>
<feature type="compositionally biased region" description="Polar residues" evidence="1">
    <location>
        <begin position="22"/>
        <end position="31"/>
    </location>
</feature>